<organism evidence="1 2">
    <name type="scientific">Mya arenaria</name>
    <name type="common">Soft-shell clam</name>
    <dbReference type="NCBI Taxonomy" id="6604"/>
    <lineage>
        <taxon>Eukaryota</taxon>
        <taxon>Metazoa</taxon>
        <taxon>Spiralia</taxon>
        <taxon>Lophotrochozoa</taxon>
        <taxon>Mollusca</taxon>
        <taxon>Bivalvia</taxon>
        <taxon>Autobranchia</taxon>
        <taxon>Heteroconchia</taxon>
        <taxon>Euheterodonta</taxon>
        <taxon>Imparidentia</taxon>
        <taxon>Neoheterodontei</taxon>
        <taxon>Myida</taxon>
        <taxon>Myoidea</taxon>
        <taxon>Myidae</taxon>
        <taxon>Mya</taxon>
    </lineage>
</organism>
<dbReference type="EMBL" id="CP111014">
    <property type="protein sequence ID" value="WAQ99157.1"/>
    <property type="molecule type" value="Genomic_DNA"/>
</dbReference>
<proteinExistence type="predicted"/>
<gene>
    <name evidence="1" type="ORF">MAR_023530</name>
</gene>
<dbReference type="Proteomes" id="UP001164746">
    <property type="component" value="Chromosome 3"/>
</dbReference>
<reference evidence="1" key="1">
    <citation type="submission" date="2022-11" db="EMBL/GenBank/DDBJ databases">
        <title>Centuries of genome instability and evolution in soft-shell clam transmissible cancer (bioRxiv).</title>
        <authorList>
            <person name="Hart S.F.M."/>
            <person name="Yonemitsu M.A."/>
            <person name="Giersch R.M."/>
            <person name="Beal B.F."/>
            <person name="Arriagada G."/>
            <person name="Davis B.W."/>
            <person name="Ostrander E.A."/>
            <person name="Goff S.P."/>
            <person name="Metzger M.J."/>
        </authorList>
    </citation>
    <scope>NUCLEOTIDE SEQUENCE</scope>
    <source>
        <strain evidence="1">MELC-2E11</strain>
        <tissue evidence="1">Siphon/mantle</tissue>
    </source>
</reference>
<keyword evidence="2" id="KW-1185">Reference proteome</keyword>
<sequence>MKRPQGPRKNSSLYQDKRLKPMVAFFLDNYNNVNRCRRFGVDTWPSLYCDLDLVPSNVSQNKVRCNLLYSIVTQSKRCRGDEQRPHWDHPCVLVCAPKQATATLCEKLK</sequence>
<accession>A0ABY7DN90</accession>
<evidence type="ECO:0000313" key="2">
    <source>
        <dbReference type="Proteomes" id="UP001164746"/>
    </source>
</evidence>
<protein>
    <submittedName>
        <fullName evidence="1">Uncharacterized protein</fullName>
    </submittedName>
</protein>
<evidence type="ECO:0000313" key="1">
    <source>
        <dbReference type="EMBL" id="WAQ99157.1"/>
    </source>
</evidence>
<name>A0ABY7DN90_MYAAR</name>